<sequence length="340" mass="35617">MSRNVPETPVCILGLGLIGGCLLRDLTAAGAPAYGWNRSPETVRRAVADGHDAGADLAATLARAEADRALVVIAAPMPAVGDLLDAIAEHAPNAGITDVVSVKQAVYDEVRARGLADRYVGCHPMAGTADSGWAATCEGLFRGAAWVVAFDHADDLQRAGRAAGARWVEVFRQVVALGDAVGAEVIPSRARHHDRAVARVSHLPHLLAEALAVVGDHGGALTLSLAAGSFRDGTRVAGTRPDLVRAMCEGNATALGEALDQALELLGDCRRQLAEEGSVADLVEAGHVGRTRYEIRSGRRELAGGATLSHRPVIRVSPGQRGWVAQLEHAEHLGARLEIF</sequence>
<dbReference type="GO" id="GO:0008977">
    <property type="term" value="F:prephenate dehydrogenase (NAD+) activity"/>
    <property type="evidence" value="ECO:0007669"/>
    <property type="project" value="InterPro"/>
</dbReference>
<keyword evidence="2" id="KW-0560">Oxidoreductase</keyword>
<dbReference type="PROSITE" id="PS51176">
    <property type="entry name" value="PDH_ADH"/>
    <property type="match status" value="1"/>
</dbReference>
<evidence type="ECO:0000313" key="4">
    <source>
        <dbReference type="EMBL" id="APT89820.1"/>
    </source>
</evidence>
<dbReference type="STRING" id="1437874.CSPHI_00490"/>
<dbReference type="Gene3D" id="1.10.3660.10">
    <property type="entry name" value="6-phosphogluconate dehydrogenase C-terminal like domain"/>
    <property type="match status" value="1"/>
</dbReference>
<dbReference type="InterPro" id="IPR036291">
    <property type="entry name" value="NAD(P)-bd_dom_sf"/>
</dbReference>
<organism evidence="4 5">
    <name type="scientific">Corynebacterium sphenisci DSM 44792</name>
    <dbReference type="NCBI Taxonomy" id="1437874"/>
    <lineage>
        <taxon>Bacteria</taxon>
        <taxon>Bacillati</taxon>
        <taxon>Actinomycetota</taxon>
        <taxon>Actinomycetes</taxon>
        <taxon>Mycobacteriales</taxon>
        <taxon>Corynebacteriaceae</taxon>
        <taxon>Corynebacterium</taxon>
    </lineage>
</organism>
<dbReference type="SUPFAM" id="SSF51735">
    <property type="entry name" value="NAD(P)-binding Rossmann-fold domains"/>
    <property type="match status" value="1"/>
</dbReference>
<evidence type="ECO:0000259" key="3">
    <source>
        <dbReference type="PROSITE" id="PS51176"/>
    </source>
</evidence>
<dbReference type="InterPro" id="IPR050812">
    <property type="entry name" value="Preph/Arog_dehydrog"/>
</dbReference>
<accession>A0A1L7CVJ3</accession>
<dbReference type="Pfam" id="PF20463">
    <property type="entry name" value="PDH_C"/>
    <property type="match status" value="1"/>
</dbReference>
<dbReference type="PROSITE" id="PS51257">
    <property type="entry name" value="PROKAR_LIPOPROTEIN"/>
    <property type="match status" value="1"/>
</dbReference>
<dbReference type="InterPro" id="IPR003099">
    <property type="entry name" value="Prephen_DH"/>
</dbReference>
<comment type="similarity">
    <text evidence="1">Belongs to the prephenate/arogenate dehydrogenase family.</text>
</comment>
<dbReference type="GO" id="GO:0004665">
    <property type="term" value="F:prephenate dehydrogenase (NADP+) activity"/>
    <property type="evidence" value="ECO:0007669"/>
    <property type="project" value="InterPro"/>
</dbReference>
<reference evidence="4 5" key="1">
    <citation type="submission" date="2014-08" db="EMBL/GenBank/DDBJ databases">
        <title>Complete genome sequence of Corynebacterium sphenisci CECT 5990(T) (=DSM 44792(T)), isolated from healthy wild penguins.</title>
        <authorList>
            <person name="Ruckert C."/>
            <person name="Albersmeier A."/>
            <person name="Winkler A."/>
            <person name="Kalinowski J."/>
        </authorList>
    </citation>
    <scope>NUCLEOTIDE SEQUENCE [LARGE SCALE GENOMIC DNA]</scope>
    <source>
        <strain evidence="4 5">DSM 44792</strain>
    </source>
</reference>
<dbReference type="EMBL" id="CP009248">
    <property type="protein sequence ID" value="APT89820.1"/>
    <property type="molecule type" value="Genomic_DNA"/>
</dbReference>
<dbReference type="NCBIfam" id="NF005108">
    <property type="entry name" value="PRK06545.1-6"/>
    <property type="match status" value="1"/>
</dbReference>
<dbReference type="Gene3D" id="3.40.50.720">
    <property type="entry name" value="NAD(P)-binding Rossmann-like Domain"/>
    <property type="match status" value="1"/>
</dbReference>
<dbReference type="PANTHER" id="PTHR21363:SF0">
    <property type="entry name" value="PREPHENATE DEHYDROGENASE [NADP(+)]"/>
    <property type="match status" value="1"/>
</dbReference>
<dbReference type="RefSeq" id="WP_075691013.1">
    <property type="nucleotide sequence ID" value="NZ_CP009248.1"/>
</dbReference>
<evidence type="ECO:0000313" key="5">
    <source>
        <dbReference type="Proteomes" id="UP000185469"/>
    </source>
</evidence>
<gene>
    <name evidence="4" type="ORF">CSPHI_00490</name>
</gene>
<dbReference type="GO" id="GO:0070403">
    <property type="term" value="F:NAD+ binding"/>
    <property type="evidence" value="ECO:0007669"/>
    <property type="project" value="InterPro"/>
</dbReference>
<dbReference type="InterPro" id="IPR008927">
    <property type="entry name" value="6-PGluconate_DH-like_C_sf"/>
</dbReference>
<dbReference type="SUPFAM" id="SSF48179">
    <property type="entry name" value="6-phosphogluconate dehydrogenase C-terminal domain-like"/>
    <property type="match status" value="1"/>
</dbReference>
<feature type="domain" description="Prephenate/arogenate dehydrogenase" evidence="3">
    <location>
        <begin position="8"/>
        <end position="304"/>
    </location>
</feature>
<dbReference type="PANTHER" id="PTHR21363">
    <property type="entry name" value="PREPHENATE DEHYDROGENASE"/>
    <property type="match status" value="1"/>
</dbReference>
<name>A0A1L7CVJ3_9CORY</name>
<proteinExistence type="inferred from homology"/>
<dbReference type="AlphaFoldDB" id="A0A1L7CVJ3"/>
<dbReference type="InterPro" id="IPR046825">
    <property type="entry name" value="PDH_C"/>
</dbReference>
<evidence type="ECO:0000256" key="2">
    <source>
        <dbReference type="ARBA" id="ARBA00023002"/>
    </source>
</evidence>
<evidence type="ECO:0000256" key="1">
    <source>
        <dbReference type="ARBA" id="ARBA00007964"/>
    </source>
</evidence>
<dbReference type="Proteomes" id="UP000185469">
    <property type="component" value="Chromosome"/>
</dbReference>
<dbReference type="Pfam" id="PF02153">
    <property type="entry name" value="PDH_N"/>
    <property type="match status" value="1"/>
</dbReference>
<keyword evidence="5" id="KW-1185">Reference proteome</keyword>
<dbReference type="GO" id="GO:0006571">
    <property type="term" value="P:tyrosine biosynthetic process"/>
    <property type="evidence" value="ECO:0007669"/>
    <property type="project" value="InterPro"/>
</dbReference>
<protein>
    <submittedName>
        <fullName evidence="4">Prephenate dehydrogenase</fullName>
    </submittedName>
</protein>
<dbReference type="OrthoDB" id="9802008at2"/>
<dbReference type="InterPro" id="IPR046826">
    <property type="entry name" value="PDH_N"/>
</dbReference>
<dbReference type="KEGG" id="csph:CSPHI_00490"/>